<proteinExistence type="predicted"/>
<dbReference type="STRING" id="1382522.W6MN24"/>
<organism evidence="2 3">
    <name type="scientific">Kuraishia capsulata CBS 1993</name>
    <dbReference type="NCBI Taxonomy" id="1382522"/>
    <lineage>
        <taxon>Eukaryota</taxon>
        <taxon>Fungi</taxon>
        <taxon>Dikarya</taxon>
        <taxon>Ascomycota</taxon>
        <taxon>Saccharomycotina</taxon>
        <taxon>Pichiomycetes</taxon>
        <taxon>Pichiales</taxon>
        <taxon>Pichiaceae</taxon>
        <taxon>Kuraishia</taxon>
    </lineage>
</organism>
<dbReference type="PANTHER" id="PTHR47785">
    <property type="entry name" value="ZN(II)2CYS6 TRANSCRIPTION FACTOR (EUROFUNG)-RELATED-RELATED"/>
    <property type="match status" value="1"/>
</dbReference>
<evidence type="ECO:0000313" key="2">
    <source>
        <dbReference type="EMBL" id="CDK28009.1"/>
    </source>
</evidence>
<keyword evidence="3" id="KW-1185">Reference proteome</keyword>
<gene>
    <name evidence="2" type="ORF">KUCA_T00003989001</name>
</gene>
<feature type="domain" description="Zn(2)-C6 fungal-type" evidence="1">
    <location>
        <begin position="10"/>
        <end position="40"/>
    </location>
</feature>
<reference evidence="2" key="1">
    <citation type="submission" date="2013-12" db="EMBL/GenBank/DDBJ databases">
        <authorList>
            <person name="Genoscope - CEA"/>
        </authorList>
    </citation>
    <scope>NUCLEOTIDE SEQUENCE</scope>
    <source>
        <strain evidence="2">CBS 1993</strain>
    </source>
</reference>
<accession>W6MN24</accession>
<dbReference type="AlphaFoldDB" id="W6MN24"/>
<dbReference type="InterPro" id="IPR036864">
    <property type="entry name" value="Zn2-C6_fun-type_DNA-bd_sf"/>
</dbReference>
<dbReference type="GO" id="GO:0008270">
    <property type="term" value="F:zinc ion binding"/>
    <property type="evidence" value="ECO:0007669"/>
    <property type="project" value="InterPro"/>
</dbReference>
<dbReference type="InterPro" id="IPR053181">
    <property type="entry name" value="EcdB-like_regulator"/>
</dbReference>
<dbReference type="HOGENOM" id="CLU_035732_0_0_1"/>
<dbReference type="PANTHER" id="PTHR47785:SF4">
    <property type="entry name" value="ZN(II)2CYS6 TRANSCRIPTION FACTOR (EUROFUNG)"/>
    <property type="match status" value="1"/>
</dbReference>
<dbReference type="OrthoDB" id="2534600at2759"/>
<dbReference type="EMBL" id="HG793128">
    <property type="protein sequence ID" value="CDK28009.1"/>
    <property type="molecule type" value="Genomic_DNA"/>
</dbReference>
<dbReference type="CDD" id="cd00067">
    <property type="entry name" value="GAL4"/>
    <property type="match status" value="1"/>
</dbReference>
<dbReference type="Gene3D" id="4.10.240.10">
    <property type="entry name" value="Zn(2)-C6 fungal-type DNA-binding domain"/>
    <property type="match status" value="1"/>
</dbReference>
<dbReference type="PROSITE" id="PS00463">
    <property type="entry name" value="ZN2_CY6_FUNGAL_1"/>
    <property type="match status" value="1"/>
</dbReference>
<dbReference type="SUPFAM" id="SSF57701">
    <property type="entry name" value="Zn2/Cys6 DNA-binding domain"/>
    <property type="match status" value="1"/>
</dbReference>
<dbReference type="SMART" id="SM00066">
    <property type="entry name" value="GAL4"/>
    <property type="match status" value="1"/>
</dbReference>
<dbReference type="GO" id="GO:0000981">
    <property type="term" value="F:DNA-binding transcription factor activity, RNA polymerase II-specific"/>
    <property type="evidence" value="ECO:0007669"/>
    <property type="project" value="InterPro"/>
</dbReference>
<name>W6MN24_9ASCO</name>
<dbReference type="Proteomes" id="UP000019384">
    <property type="component" value="Unassembled WGS sequence"/>
</dbReference>
<dbReference type="GeneID" id="34521389"/>
<dbReference type="PROSITE" id="PS50048">
    <property type="entry name" value="ZN2_CY6_FUNGAL_2"/>
    <property type="match status" value="1"/>
</dbReference>
<protein>
    <recommendedName>
        <fullName evidence="1">Zn(2)-C6 fungal-type domain-containing protein</fullName>
    </recommendedName>
</protein>
<dbReference type="Pfam" id="PF00172">
    <property type="entry name" value="Zn_clus"/>
    <property type="match status" value="1"/>
</dbReference>
<dbReference type="InterPro" id="IPR001138">
    <property type="entry name" value="Zn2Cys6_DnaBD"/>
</dbReference>
<evidence type="ECO:0000313" key="3">
    <source>
        <dbReference type="Proteomes" id="UP000019384"/>
    </source>
</evidence>
<sequence>MSQLHRASNACDFCRSRKIKCDEKAPSCSHCEKRGYKCIYKEVLPTKLERTLTELFHKVEKLDSKIDAAISQGKRFRHNQSDVEEERTAAIIPPGKESNELGKERLENSIFKEHQILSLLEDLETHREKSDSIIGENKNGINEVENVLSPSVSESLLTDSSHESYLIPTTDFDQANVLIDNWLKAEGLSDNTDAALGSKSCCVGIFKTTPSMSEKSLELMTEDEFSLADRFDPSKLPTVMHFPKKTVDNNIQSYLDHIYPRYPALCDDFISRIHSQVTSEGLTTSFPSCIFLLILAVGSAVNPNAANERVGTLGEQKINKFHEFWYSSEYQDKQVAKIENIPPGWEYFWMVLGIREKLISVSKPSVNVVAVRLLSSIYYLKICNISNHWKELRLASDALFDVLTYYIQVEPEMLKSNNALSEALLRYFWIILHLEREIAGVFNLKISRLAELQEKVNTPKGCRQNLFRDKDSIYAFCFMSIVSLTNIRGRATAIIPSVNSSSFDEVLEQIENYSDSLQIWRCSLPLELQWNDYHPRSAIKSNSECNLELLLVRLNYHLSVISVARLLLMKIKYFHQANLCFSSLKIAGILENCMTSMSHYVNDFLQLSISDLTPLICHEAMQVLMLIEKFRYIASYREESTRNPRTELEKHRKDRFSFLNMERSTFVDCLLKIQPFTLHSPFVLREYELCKEKLLG</sequence>
<dbReference type="CDD" id="cd12148">
    <property type="entry name" value="fungal_TF_MHR"/>
    <property type="match status" value="1"/>
</dbReference>
<evidence type="ECO:0000259" key="1">
    <source>
        <dbReference type="PROSITE" id="PS50048"/>
    </source>
</evidence>
<dbReference type="RefSeq" id="XP_022460001.1">
    <property type="nucleotide sequence ID" value="XM_022602459.1"/>
</dbReference>
<reference evidence="2" key="2">
    <citation type="submission" date="2014-02" db="EMBL/GenBank/DDBJ databases">
        <title>Complete DNA sequence of /Kuraishia capsulata/ illustrates novel genomic features among budding yeasts (/Saccharomycotina/).</title>
        <authorList>
            <person name="Morales L."/>
            <person name="Noel B."/>
            <person name="Porcel B."/>
            <person name="Marcet-Houben M."/>
            <person name="Hullo M-F."/>
            <person name="Sacerdot C."/>
            <person name="Tekaia F."/>
            <person name="Leh-Louis V."/>
            <person name="Despons L."/>
            <person name="Khanna V."/>
            <person name="Aury J-M."/>
            <person name="Barbe V."/>
            <person name="Couloux A."/>
            <person name="Labadie K."/>
            <person name="Pelletier E."/>
            <person name="Souciet J-L."/>
            <person name="Boekhout T."/>
            <person name="Gabaldon T."/>
            <person name="Wincker P."/>
            <person name="Dujon B."/>
        </authorList>
    </citation>
    <scope>NUCLEOTIDE SEQUENCE</scope>
    <source>
        <strain evidence="2">CBS 1993</strain>
    </source>
</reference>